<keyword evidence="4" id="KW-1185">Reference proteome</keyword>
<dbReference type="PANTHER" id="PTHR11012">
    <property type="entry name" value="PROTEIN KINASE-LIKE DOMAIN-CONTAINING"/>
    <property type="match status" value="1"/>
</dbReference>
<proteinExistence type="predicted"/>
<dbReference type="SMART" id="SM00587">
    <property type="entry name" value="CHK"/>
    <property type="match status" value="1"/>
</dbReference>
<accession>A0A232EG73</accession>
<reference evidence="3 4" key="1">
    <citation type="journal article" date="2017" name="Curr. Biol.">
        <title>The Evolution of Venom by Co-option of Single-Copy Genes.</title>
        <authorList>
            <person name="Martinson E.O."/>
            <person name="Mrinalini"/>
            <person name="Kelkar Y.D."/>
            <person name="Chang C.H."/>
            <person name="Werren J.H."/>
        </authorList>
    </citation>
    <scope>NUCLEOTIDE SEQUENCE [LARGE SCALE GENOMIC DNA]</scope>
    <source>
        <strain evidence="3 4">Alberta</strain>
        <tissue evidence="3">Whole body</tissue>
    </source>
</reference>
<feature type="region of interest" description="Disordered" evidence="1">
    <location>
        <begin position="1"/>
        <end position="20"/>
    </location>
</feature>
<evidence type="ECO:0000313" key="3">
    <source>
        <dbReference type="EMBL" id="OXU17322.1"/>
    </source>
</evidence>
<protein>
    <recommendedName>
        <fullName evidence="2">CHK kinase-like domain-containing protein</fullName>
    </recommendedName>
</protein>
<dbReference type="InterPro" id="IPR004119">
    <property type="entry name" value="EcKL"/>
</dbReference>
<dbReference type="InterPro" id="IPR011009">
    <property type="entry name" value="Kinase-like_dom_sf"/>
</dbReference>
<dbReference type="Gene3D" id="3.90.1200.10">
    <property type="match status" value="1"/>
</dbReference>
<evidence type="ECO:0000259" key="2">
    <source>
        <dbReference type="SMART" id="SM00587"/>
    </source>
</evidence>
<dbReference type="SUPFAM" id="SSF56112">
    <property type="entry name" value="Protein kinase-like (PK-like)"/>
    <property type="match status" value="1"/>
</dbReference>
<organism evidence="3 4">
    <name type="scientific">Trichomalopsis sarcophagae</name>
    <dbReference type="NCBI Taxonomy" id="543379"/>
    <lineage>
        <taxon>Eukaryota</taxon>
        <taxon>Metazoa</taxon>
        <taxon>Ecdysozoa</taxon>
        <taxon>Arthropoda</taxon>
        <taxon>Hexapoda</taxon>
        <taxon>Insecta</taxon>
        <taxon>Pterygota</taxon>
        <taxon>Neoptera</taxon>
        <taxon>Endopterygota</taxon>
        <taxon>Hymenoptera</taxon>
        <taxon>Apocrita</taxon>
        <taxon>Proctotrupomorpha</taxon>
        <taxon>Chalcidoidea</taxon>
        <taxon>Pteromalidae</taxon>
        <taxon>Pteromalinae</taxon>
        <taxon>Trichomalopsis</taxon>
    </lineage>
</organism>
<dbReference type="AlphaFoldDB" id="A0A232EG73"/>
<name>A0A232EG73_9HYME</name>
<sequence length="226" mass="26225">MTVTRKPQRPQLFRRHQGPAPAAASDTVYLRKPMLSEQLAQLSRGIALVRCTHNLKTMPVIGKIELEDVERVVERAVGPKARLVAYRVEPFAKSRQFGIMGEHYELAVERERRAYMRRRYRKMRVSTGECNVICHGDLWRSNIMLRDEPSSSISCRLVDYQMLRYASPSCDVAMLLYVLGDPLALERWYFHDRLAVYRKAMDEDPAYEAQLRAYLLELFAEAESVL</sequence>
<dbReference type="InterPro" id="IPR015897">
    <property type="entry name" value="CHK_kinase-like"/>
</dbReference>
<gene>
    <name evidence="3" type="ORF">TSAR_014330</name>
</gene>
<evidence type="ECO:0000256" key="1">
    <source>
        <dbReference type="SAM" id="MobiDB-lite"/>
    </source>
</evidence>
<feature type="compositionally biased region" description="Basic residues" evidence="1">
    <location>
        <begin position="1"/>
        <end position="17"/>
    </location>
</feature>
<evidence type="ECO:0000313" key="4">
    <source>
        <dbReference type="Proteomes" id="UP000215335"/>
    </source>
</evidence>
<dbReference type="PANTHER" id="PTHR11012:SF48">
    <property type="entry name" value="CHK KINASE-LIKE DOMAIN-CONTAINING PROTEIN-RELATED"/>
    <property type="match status" value="1"/>
</dbReference>
<comment type="caution">
    <text evidence="3">The sequence shown here is derived from an EMBL/GenBank/DDBJ whole genome shotgun (WGS) entry which is preliminary data.</text>
</comment>
<dbReference type="EMBL" id="NNAY01004867">
    <property type="protein sequence ID" value="OXU17322.1"/>
    <property type="molecule type" value="Genomic_DNA"/>
</dbReference>
<feature type="domain" description="CHK kinase-like" evidence="2">
    <location>
        <begin position="34"/>
        <end position="200"/>
    </location>
</feature>
<dbReference type="Proteomes" id="UP000215335">
    <property type="component" value="Unassembled WGS sequence"/>
</dbReference>
<dbReference type="Pfam" id="PF02958">
    <property type="entry name" value="EcKL"/>
    <property type="match status" value="1"/>
</dbReference>